<dbReference type="EMBL" id="JABFCZ010000007">
    <property type="protein sequence ID" value="MBD1546207.1"/>
    <property type="molecule type" value="Genomic_DNA"/>
</dbReference>
<evidence type="ECO:0000256" key="5">
    <source>
        <dbReference type="SAM" id="Phobius"/>
    </source>
</evidence>
<evidence type="ECO:0000256" key="4">
    <source>
        <dbReference type="SAM" id="MobiDB-lite"/>
    </source>
</evidence>
<gene>
    <name evidence="8" type="ORF">HK439_08035</name>
</gene>
<dbReference type="GO" id="GO:0007165">
    <property type="term" value="P:signal transduction"/>
    <property type="evidence" value="ECO:0007669"/>
    <property type="project" value="UniProtKB-KW"/>
</dbReference>
<keyword evidence="5" id="KW-1133">Transmembrane helix</keyword>
<comment type="caution">
    <text evidence="8">The sequence shown here is derived from an EMBL/GenBank/DDBJ whole genome shotgun (WGS) entry which is preliminary data.</text>
</comment>
<sequence>MNLVSLQFVRSLEKTGEDIAEDALRFSGLGLDLTILLKDTQFDIVQVQQWLTDISAMRGLDGLNDGFDTAAEFAARFDADSRKASEISKQLGYTVLAGQIEEIRNRFPAYYDTGKAMAEAYVAEGPAGGNRMMAKFDATAEALTEALDVAVQTRSAHIEEERALITKEAGINRTAARRMDMMAYANILLSLIATIAAAFGFMRFVIQPLTKVSRAVLRISDGDYDVTLAEAERQDEIGGIANSIHVLRDSAVERNRLAAAQAKLDAERMERVQAREELAAKFRSEVSELIVDVNQTMAQLEDTARSLIAVAQDTTSHAQGASAASSSAMANVETVASAAEELSASIEEINQRVTSTTAVVAEAAETTQETNAKVGTLSAAAQEIGEVVQLISTIAEQTNLLALNATIEAARAGEAGKGFAVVANEVKVLASQTAKATESITQQITAIQGATTEAATSIQEISEIMGNVTEETTAIASAVTEQSAATGEIARGVNEASSSTQEATRSVSGLEGNAQRSTDAANEVSDAVKTVAVRTQNLTLQIEDFIKAFAA</sequence>
<evidence type="ECO:0000313" key="9">
    <source>
        <dbReference type="Proteomes" id="UP000598467"/>
    </source>
</evidence>
<evidence type="ECO:0000259" key="6">
    <source>
        <dbReference type="PROSITE" id="PS50111"/>
    </source>
</evidence>
<dbReference type="InterPro" id="IPR004089">
    <property type="entry name" value="MCPsignal_dom"/>
</dbReference>
<reference evidence="8" key="1">
    <citation type="submission" date="2020-05" db="EMBL/GenBank/DDBJ databases">
        <title>Identification of trans-AT polyketide cluster in two marine bacteria, producers of a novel glutaramide-containing polyketide sesbanimide D and analogs.</title>
        <authorList>
            <person name="Kacar D."/>
            <person name="Rodriguez P."/>
            <person name="Canedo L."/>
            <person name="Gonzalez E."/>
            <person name="Galan B."/>
            <person name="De La Calle F."/>
            <person name="Garcia J.L."/>
        </authorList>
    </citation>
    <scope>NUCLEOTIDE SEQUENCE</scope>
    <source>
        <strain evidence="8">PHM038</strain>
    </source>
</reference>
<dbReference type="PANTHER" id="PTHR32089:SF112">
    <property type="entry name" value="LYSOZYME-LIKE PROTEIN-RELATED"/>
    <property type="match status" value="1"/>
</dbReference>
<feature type="region of interest" description="Disordered" evidence="4">
    <location>
        <begin position="492"/>
        <end position="522"/>
    </location>
</feature>
<dbReference type="Gene3D" id="6.10.340.10">
    <property type="match status" value="1"/>
</dbReference>
<dbReference type="SUPFAM" id="SSF58104">
    <property type="entry name" value="Methyl-accepting chemotaxis protein (MCP) signaling domain"/>
    <property type="match status" value="1"/>
</dbReference>
<keyword evidence="5" id="KW-0812">Transmembrane</keyword>
<dbReference type="PANTHER" id="PTHR32089">
    <property type="entry name" value="METHYL-ACCEPTING CHEMOTAXIS PROTEIN MCPB"/>
    <property type="match status" value="1"/>
</dbReference>
<dbReference type="Gene3D" id="1.10.287.950">
    <property type="entry name" value="Methyl-accepting chemotaxis protein"/>
    <property type="match status" value="1"/>
</dbReference>
<feature type="transmembrane region" description="Helical" evidence="5">
    <location>
        <begin position="183"/>
        <end position="206"/>
    </location>
</feature>
<feature type="domain" description="HAMP" evidence="7">
    <location>
        <begin position="203"/>
        <end position="256"/>
    </location>
</feature>
<dbReference type="CDD" id="cd06225">
    <property type="entry name" value="HAMP"/>
    <property type="match status" value="1"/>
</dbReference>
<protein>
    <submittedName>
        <fullName evidence="8">HAMP domain-containing protein</fullName>
    </submittedName>
</protein>
<evidence type="ECO:0000259" key="7">
    <source>
        <dbReference type="PROSITE" id="PS50885"/>
    </source>
</evidence>
<dbReference type="Pfam" id="PF00015">
    <property type="entry name" value="MCPsignal"/>
    <property type="match status" value="1"/>
</dbReference>
<dbReference type="GO" id="GO:0016020">
    <property type="term" value="C:membrane"/>
    <property type="evidence" value="ECO:0007669"/>
    <property type="project" value="InterPro"/>
</dbReference>
<feature type="domain" description="Methyl-accepting transducer" evidence="6">
    <location>
        <begin position="296"/>
        <end position="532"/>
    </location>
</feature>
<evidence type="ECO:0000256" key="1">
    <source>
        <dbReference type="ARBA" id="ARBA00023224"/>
    </source>
</evidence>
<accession>A0A926NRU1</accession>
<dbReference type="PROSITE" id="PS50111">
    <property type="entry name" value="CHEMOTAXIS_TRANSDUC_2"/>
    <property type="match status" value="1"/>
</dbReference>
<evidence type="ECO:0000256" key="2">
    <source>
        <dbReference type="ARBA" id="ARBA00029447"/>
    </source>
</evidence>
<evidence type="ECO:0000256" key="3">
    <source>
        <dbReference type="PROSITE-ProRule" id="PRU00284"/>
    </source>
</evidence>
<feature type="compositionally biased region" description="Polar residues" evidence="4">
    <location>
        <begin position="495"/>
        <end position="507"/>
    </location>
</feature>
<dbReference type="PROSITE" id="PS50885">
    <property type="entry name" value="HAMP"/>
    <property type="match status" value="1"/>
</dbReference>
<organism evidence="8 9">
    <name type="scientific">Roseibium aggregatum</name>
    <dbReference type="NCBI Taxonomy" id="187304"/>
    <lineage>
        <taxon>Bacteria</taxon>
        <taxon>Pseudomonadati</taxon>
        <taxon>Pseudomonadota</taxon>
        <taxon>Alphaproteobacteria</taxon>
        <taxon>Hyphomicrobiales</taxon>
        <taxon>Stappiaceae</taxon>
        <taxon>Roseibium</taxon>
    </lineage>
</organism>
<dbReference type="RefSeq" id="WP_190290874.1">
    <property type="nucleotide sequence ID" value="NZ_JABFCZ010000007.1"/>
</dbReference>
<dbReference type="Proteomes" id="UP000598467">
    <property type="component" value="Unassembled WGS sequence"/>
</dbReference>
<keyword evidence="5" id="KW-0472">Membrane</keyword>
<dbReference type="SMART" id="SM00283">
    <property type="entry name" value="MA"/>
    <property type="match status" value="1"/>
</dbReference>
<evidence type="ECO:0000313" key="8">
    <source>
        <dbReference type="EMBL" id="MBD1546207.1"/>
    </source>
</evidence>
<keyword evidence="1 3" id="KW-0807">Transducer</keyword>
<comment type="similarity">
    <text evidence="2">Belongs to the methyl-accepting chemotaxis (MCP) protein family.</text>
</comment>
<dbReference type="AlphaFoldDB" id="A0A926NRU1"/>
<proteinExistence type="inferred from homology"/>
<dbReference type="InterPro" id="IPR003660">
    <property type="entry name" value="HAMP_dom"/>
</dbReference>
<name>A0A926NRU1_9HYPH</name>
<dbReference type="SMART" id="SM00304">
    <property type="entry name" value="HAMP"/>
    <property type="match status" value="2"/>
</dbReference>
<dbReference type="Pfam" id="PF00672">
    <property type="entry name" value="HAMP"/>
    <property type="match status" value="1"/>
</dbReference>